<organism evidence="3 4">
    <name type="scientific">Oleomonas cavernae</name>
    <dbReference type="NCBI Taxonomy" id="2320859"/>
    <lineage>
        <taxon>Bacteria</taxon>
        <taxon>Pseudomonadati</taxon>
        <taxon>Pseudomonadota</taxon>
        <taxon>Alphaproteobacteria</taxon>
        <taxon>Acetobacterales</taxon>
        <taxon>Acetobacteraceae</taxon>
        <taxon>Oleomonas</taxon>
    </lineage>
</organism>
<proteinExistence type="predicted"/>
<evidence type="ECO:0000313" key="3">
    <source>
        <dbReference type="EMBL" id="RJF88297.1"/>
    </source>
</evidence>
<feature type="region of interest" description="Disordered" evidence="1">
    <location>
        <begin position="33"/>
        <end position="78"/>
    </location>
</feature>
<feature type="signal peptide" evidence="2">
    <location>
        <begin position="1"/>
        <end position="23"/>
    </location>
</feature>
<feature type="compositionally biased region" description="Pro residues" evidence="1">
    <location>
        <begin position="39"/>
        <end position="67"/>
    </location>
</feature>
<keyword evidence="2" id="KW-0732">Signal</keyword>
<dbReference type="EMBL" id="QYUK01000011">
    <property type="protein sequence ID" value="RJF88297.1"/>
    <property type="molecule type" value="Genomic_DNA"/>
</dbReference>
<keyword evidence="4" id="KW-1185">Reference proteome</keyword>
<feature type="chain" id="PRO_5019440433" evidence="2">
    <location>
        <begin position="24"/>
        <end position="189"/>
    </location>
</feature>
<comment type="caution">
    <text evidence="3">The sequence shown here is derived from an EMBL/GenBank/DDBJ whole genome shotgun (WGS) entry which is preliminary data.</text>
</comment>
<dbReference type="RefSeq" id="WP_119778933.1">
    <property type="nucleotide sequence ID" value="NZ_QYUK01000011.1"/>
</dbReference>
<accession>A0A418WE46</accession>
<evidence type="ECO:0000256" key="1">
    <source>
        <dbReference type="SAM" id="MobiDB-lite"/>
    </source>
</evidence>
<gene>
    <name evidence="3" type="ORF">D3874_15820</name>
</gene>
<dbReference type="AlphaFoldDB" id="A0A418WE46"/>
<dbReference type="Proteomes" id="UP000284605">
    <property type="component" value="Unassembled WGS sequence"/>
</dbReference>
<name>A0A418WE46_9PROT</name>
<reference evidence="3 4" key="1">
    <citation type="submission" date="2018-09" db="EMBL/GenBank/DDBJ databases">
        <authorList>
            <person name="Zhu H."/>
        </authorList>
    </citation>
    <scope>NUCLEOTIDE SEQUENCE [LARGE SCALE GENOMIC DNA]</scope>
    <source>
        <strain evidence="3 4">K1W22B-8</strain>
    </source>
</reference>
<sequence>MLQRITGPLALTAVLAAAPLAWAQGGFLGGMSGSGAKPAPAPEVEPAPEPAPPPPAAPPSAGPPPATTPIKPDRSTGFVGSWRGVYTCAQGKTGVDLDITPPSGGTIGGIVHFYAMRGNPGVPSGSFSVSGAAPQPGDRYLSLYPEAWIERPPGYVMVGVDLEVTTDGKAMGGRITGAPGCTTVILARQ</sequence>
<protein>
    <submittedName>
        <fullName evidence="3">Uncharacterized protein</fullName>
    </submittedName>
</protein>
<dbReference type="OrthoDB" id="1818119at2"/>
<evidence type="ECO:0000256" key="2">
    <source>
        <dbReference type="SAM" id="SignalP"/>
    </source>
</evidence>
<evidence type="ECO:0000313" key="4">
    <source>
        <dbReference type="Proteomes" id="UP000284605"/>
    </source>
</evidence>